<dbReference type="Pfam" id="PF13458">
    <property type="entry name" value="Peripla_BP_6"/>
    <property type="match status" value="1"/>
</dbReference>
<name>A0ABS6WR38_9HYPH</name>
<evidence type="ECO:0000256" key="1">
    <source>
        <dbReference type="ARBA" id="ARBA00022729"/>
    </source>
</evidence>
<sequence length="382" mass="40181">MKKFLKTTAAGVLAAGMMTGAGQAQEETLKVGGIFSVSGPAAPFGVPERDIVKILADNLNSEGGIDGKKIEIIFCDDQTNPTESARCATKLIRQDGVIAIIGSTIGTGTLALMPVAARAEVPVLAPVGTISVTDKEHAFWPWVFRIAPTDKVILSGIMERGVFSPGHKKFAVMYQEDAYGEAGMEYATKLSEEQDIEVVAALSAPLSAIDLTAQATKIRNADPDVILLQTSAPALGAAFVRAAKQVGIEAPIIGSGSLNQQPFINAAGDAGEGVQVVSMGNWNDPSDKQKALGDVMQAAGMEPQGYGELLSSTGFMALAEAIRRVDGEVTGAKIRDALETICDFDGTYIDGKLCYSPEQHEGVFEDSLITVEIRDGAFVTIN</sequence>
<feature type="signal peptide" evidence="3">
    <location>
        <begin position="1"/>
        <end position="24"/>
    </location>
</feature>
<reference evidence="5" key="1">
    <citation type="submission" date="2021-07" db="EMBL/GenBank/DDBJ databases">
        <title>Pseudohoeflea marina sp. nov. a polyhydroxyalcanoate-producing bacterium.</title>
        <authorList>
            <person name="Zheng W."/>
            <person name="Yu S."/>
            <person name="Huang Y."/>
        </authorList>
    </citation>
    <scope>NUCLEOTIDE SEQUENCE</scope>
    <source>
        <strain evidence="5">DP4N28-3</strain>
    </source>
</reference>
<proteinExistence type="predicted"/>
<keyword evidence="2" id="KW-0029">Amino-acid transport</keyword>
<evidence type="ECO:0000256" key="2">
    <source>
        <dbReference type="ARBA" id="ARBA00022970"/>
    </source>
</evidence>
<evidence type="ECO:0000313" key="5">
    <source>
        <dbReference type="EMBL" id="MBW3098437.1"/>
    </source>
</evidence>
<evidence type="ECO:0000259" key="4">
    <source>
        <dbReference type="Pfam" id="PF13458"/>
    </source>
</evidence>
<evidence type="ECO:0000256" key="3">
    <source>
        <dbReference type="SAM" id="SignalP"/>
    </source>
</evidence>
<dbReference type="RefSeq" id="WP_219202434.1">
    <property type="nucleotide sequence ID" value="NZ_JAHWQX010000003.1"/>
</dbReference>
<dbReference type="EMBL" id="JAHWQX010000003">
    <property type="protein sequence ID" value="MBW3098437.1"/>
    <property type="molecule type" value="Genomic_DNA"/>
</dbReference>
<keyword evidence="1 3" id="KW-0732">Signal</keyword>
<gene>
    <name evidence="5" type="ORF">KY465_14230</name>
</gene>
<dbReference type="InterPro" id="IPR028081">
    <property type="entry name" value="Leu-bd"/>
</dbReference>
<dbReference type="CDD" id="cd06333">
    <property type="entry name" value="PBP1_ABC_RPA1789-like"/>
    <property type="match status" value="1"/>
</dbReference>
<dbReference type="PANTHER" id="PTHR30483">
    <property type="entry name" value="LEUCINE-SPECIFIC-BINDING PROTEIN"/>
    <property type="match status" value="1"/>
</dbReference>
<comment type="caution">
    <text evidence="5">The sequence shown here is derived from an EMBL/GenBank/DDBJ whole genome shotgun (WGS) entry which is preliminary data.</text>
</comment>
<dbReference type="Proteomes" id="UP001430804">
    <property type="component" value="Unassembled WGS sequence"/>
</dbReference>
<keyword evidence="6" id="KW-1185">Reference proteome</keyword>
<feature type="domain" description="Leucine-binding protein" evidence="4">
    <location>
        <begin position="28"/>
        <end position="363"/>
    </location>
</feature>
<organism evidence="5 6">
    <name type="scientific">Pseudohoeflea coraliihabitans</name>
    <dbReference type="NCBI Taxonomy" id="2860393"/>
    <lineage>
        <taxon>Bacteria</taxon>
        <taxon>Pseudomonadati</taxon>
        <taxon>Pseudomonadota</taxon>
        <taxon>Alphaproteobacteria</taxon>
        <taxon>Hyphomicrobiales</taxon>
        <taxon>Rhizobiaceae</taxon>
        <taxon>Pseudohoeflea</taxon>
    </lineage>
</organism>
<feature type="chain" id="PRO_5047212963" evidence="3">
    <location>
        <begin position="25"/>
        <end position="382"/>
    </location>
</feature>
<dbReference type="PANTHER" id="PTHR30483:SF38">
    <property type="entry name" value="BLR7848 PROTEIN"/>
    <property type="match status" value="1"/>
</dbReference>
<dbReference type="InterPro" id="IPR051010">
    <property type="entry name" value="BCAA_transport"/>
</dbReference>
<keyword evidence="2" id="KW-0813">Transport</keyword>
<protein>
    <submittedName>
        <fullName evidence="5">ABC transporter substrate-binding protein</fullName>
    </submittedName>
</protein>
<evidence type="ECO:0000313" key="6">
    <source>
        <dbReference type="Proteomes" id="UP001430804"/>
    </source>
</evidence>
<accession>A0ABS6WR38</accession>